<reference evidence="5" key="1">
    <citation type="journal article" date="2022" name="Int. J. Syst. Evol. Microbiol.">
        <title>Anaeromyxobacter oryzae sp. nov., Anaeromyxobacter diazotrophicus sp. nov. and Anaeromyxobacter paludicola sp. nov., isolated from paddy soils.</title>
        <authorList>
            <person name="Itoh H."/>
            <person name="Xu Z."/>
            <person name="Mise K."/>
            <person name="Masuda Y."/>
            <person name="Ushijima N."/>
            <person name="Hayakawa C."/>
            <person name="Shiratori Y."/>
            <person name="Senoo K."/>
        </authorList>
    </citation>
    <scope>NUCLEOTIDE SEQUENCE [LARGE SCALE GENOMIC DNA]</scope>
    <source>
        <strain evidence="5">Red630</strain>
    </source>
</reference>
<feature type="domain" description="Bacterial type II secretion system protein E" evidence="3">
    <location>
        <begin position="89"/>
        <end position="370"/>
    </location>
</feature>
<organism evidence="4 5">
    <name type="scientific">Anaeromyxobacter paludicola</name>
    <dbReference type="NCBI Taxonomy" id="2918171"/>
    <lineage>
        <taxon>Bacteria</taxon>
        <taxon>Pseudomonadati</taxon>
        <taxon>Myxococcota</taxon>
        <taxon>Myxococcia</taxon>
        <taxon>Myxococcales</taxon>
        <taxon>Cystobacterineae</taxon>
        <taxon>Anaeromyxobacteraceae</taxon>
        <taxon>Anaeromyxobacter</taxon>
    </lineage>
</organism>
<dbReference type="Gene3D" id="3.30.450.380">
    <property type="match status" value="1"/>
</dbReference>
<dbReference type="Gene3D" id="3.40.50.300">
    <property type="entry name" value="P-loop containing nucleotide triphosphate hydrolases"/>
    <property type="match status" value="1"/>
</dbReference>
<dbReference type="PANTHER" id="PTHR30486">
    <property type="entry name" value="TWITCHING MOTILITY PROTEIN PILT"/>
    <property type="match status" value="1"/>
</dbReference>
<dbReference type="EMBL" id="AP025592">
    <property type="protein sequence ID" value="BDG08490.1"/>
    <property type="molecule type" value="Genomic_DNA"/>
</dbReference>
<name>A0ABM7X9J9_9BACT</name>
<evidence type="ECO:0000313" key="5">
    <source>
        <dbReference type="Proteomes" id="UP001162734"/>
    </source>
</evidence>
<accession>A0ABM7X9J9</accession>
<evidence type="ECO:0000256" key="2">
    <source>
        <dbReference type="SAM" id="MobiDB-lite"/>
    </source>
</evidence>
<protein>
    <submittedName>
        <fullName evidence="4">Type II/IV secretion system-related protein</fullName>
    </submittedName>
</protein>
<evidence type="ECO:0000313" key="4">
    <source>
        <dbReference type="EMBL" id="BDG08490.1"/>
    </source>
</evidence>
<dbReference type="SUPFAM" id="SSF52540">
    <property type="entry name" value="P-loop containing nucleoside triphosphate hydrolases"/>
    <property type="match status" value="1"/>
</dbReference>
<dbReference type="PANTHER" id="PTHR30486:SF15">
    <property type="entry name" value="TYPE II_IV SECRETION SYSTEM ATPASE"/>
    <property type="match status" value="1"/>
</dbReference>
<dbReference type="CDD" id="cd01130">
    <property type="entry name" value="VirB11-like_ATPase"/>
    <property type="match status" value="1"/>
</dbReference>
<feature type="region of interest" description="Disordered" evidence="2">
    <location>
        <begin position="1"/>
        <end position="21"/>
    </location>
</feature>
<gene>
    <name evidence="4" type="ORF">AMPC_16030</name>
</gene>
<sequence>MQLSERLKQGSARVAGEAGEPSEAFHKLKGELHRRLIDKLDLETLQKLTPERLREDLRATLAVVVADTRLPLNQPERERMIQELLDEVTGLGPLEPLLADPGISDILVNTFSTVYIERGGKLELTRVRFDSDDHLLRVIGRIVSRVGRRIDETSPMVDARLPDGSRVNAIIPPLAIDGPILSIRRFGVRPLRVADLLALGALTEEAIGFLAACVHAKVNILVSGGTGTGKTTMLNALSAFIPPTERIVTIEDSAELQLQQPHVVRLETRPPNVEGRGEVMARDLVRNSLRMRPDRIVIGEVRGAEVLDMLQAMNTGHEGSMTTIHANGPRDALTRLEAMIGMAGVPLSEQSTHQMISRAIQIVVQLTRGSDGRRRLTSVTEITGSEGNTITMQEVYRFDQKGVDATGKVLGRFVSCGIRPRVMDRIERAGVDPAKELAKHLGR</sequence>
<dbReference type="InterPro" id="IPR027417">
    <property type="entry name" value="P-loop_NTPase"/>
</dbReference>
<evidence type="ECO:0000259" key="3">
    <source>
        <dbReference type="Pfam" id="PF00437"/>
    </source>
</evidence>
<dbReference type="RefSeq" id="WP_248345666.1">
    <property type="nucleotide sequence ID" value="NZ_AP025592.1"/>
</dbReference>
<dbReference type="Proteomes" id="UP001162734">
    <property type="component" value="Chromosome"/>
</dbReference>
<dbReference type="InterPro" id="IPR050921">
    <property type="entry name" value="T4SS_GSP_E_ATPase"/>
</dbReference>
<evidence type="ECO:0000256" key="1">
    <source>
        <dbReference type="ARBA" id="ARBA00006611"/>
    </source>
</evidence>
<dbReference type="Pfam" id="PF00437">
    <property type="entry name" value="T2SSE"/>
    <property type="match status" value="1"/>
</dbReference>
<keyword evidence="5" id="KW-1185">Reference proteome</keyword>
<comment type="similarity">
    <text evidence="1">Belongs to the GSP E family.</text>
</comment>
<dbReference type="InterPro" id="IPR001482">
    <property type="entry name" value="T2SS/T4SS_dom"/>
</dbReference>
<proteinExistence type="inferred from homology"/>